<organism evidence="1 2">
    <name type="scientific">Bordetella ansorpii</name>
    <dbReference type="NCBI Taxonomy" id="288768"/>
    <lineage>
        <taxon>Bacteria</taxon>
        <taxon>Pseudomonadati</taxon>
        <taxon>Pseudomonadota</taxon>
        <taxon>Betaproteobacteria</taxon>
        <taxon>Burkholderiales</taxon>
        <taxon>Alcaligenaceae</taxon>
        <taxon>Bordetella</taxon>
    </lineage>
</organism>
<dbReference type="SUPFAM" id="SSF53448">
    <property type="entry name" value="Nucleotide-diphospho-sugar transferases"/>
    <property type="match status" value="1"/>
</dbReference>
<dbReference type="InterPro" id="IPR029044">
    <property type="entry name" value="Nucleotide-diphossugar_trans"/>
</dbReference>
<accession>A0A157S736</accession>
<dbReference type="STRING" id="288768.SAMEA3906486_00841"/>
<evidence type="ECO:0000313" key="1">
    <source>
        <dbReference type="EMBL" id="SAI66209.1"/>
    </source>
</evidence>
<dbReference type="Proteomes" id="UP000076848">
    <property type="component" value="Unassembled WGS sequence"/>
</dbReference>
<evidence type="ECO:0000313" key="2">
    <source>
        <dbReference type="Proteomes" id="UP000076848"/>
    </source>
</evidence>
<name>A0A157S736_9BORD</name>
<sequence>MSGTIRIFVGCDPNDCDLEQMMVLDYSARKHSSRPVEITWMRLSHDPASPWYSDPQNKAGWRTDTWATPFSAFRWAVPAACGYQGRALYMDADMLVRCDLAELWDMPMADGAIIAGRRRGEGWLFCVSLWDCAQAGRHLPTLDALRTDRHAHRKMKRLLADHPELVQPLDARYNCIDGEGLPLQDIRILHYSDMGTQFSHRYALPRLQAAGRRHWFDGKIVPHARQDLAELFEQYYQEALDAGFCLDDYRASEMFGPFSKATQKHYTGGRQQKPRGWLRKLTARVARLTA</sequence>
<dbReference type="EMBL" id="FKIF01000002">
    <property type="protein sequence ID" value="SAI66209.1"/>
    <property type="molecule type" value="Genomic_DNA"/>
</dbReference>
<proteinExistence type="predicted"/>
<dbReference type="Gene3D" id="3.90.550.10">
    <property type="entry name" value="Spore Coat Polysaccharide Biosynthesis Protein SpsA, Chain A"/>
    <property type="match status" value="1"/>
</dbReference>
<gene>
    <name evidence="1" type="ORF">SAMEA3906486_00841</name>
</gene>
<evidence type="ECO:0008006" key="3">
    <source>
        <dbReference type="Google" id="ProtNLM"/>
    </source>
</evidence>
<dbReference type="OrthoDB" id="583646at2"/>
<protein>
    <recommendedName>
        <fullName evidence="3">Glycosyl transferase</fullName>
    </recommendedName>
</protein>
<reference evidence="1 2" key="1">
    <citation type="submission" date="2016-04" db="EMBL/GenBank/DDBJ databases">
        <authorList>
            <consortium name="Pathogen Informatics"/>
        </authorList>
    </citation>
    <scope>NUCLEOTIDE SEQUENCE [LARGE SCALE GENOMIC DNA]</scope>
    <source>
        <strain evidence="1 2">H050680373</strain>
    </source>
</reference>
<dbReference type="AlphaFoldDB" id="A0A157S736"/>
<keyword evidence="2" id="KW-1185">Reference proteome</keyword>
<dbReference type="RefSeq" id="WP_066124099.1">
    <property type="nucleotide sequence ID" value="NZ_FKIF01000002.1"/>
</dbReference>